<dbReference type="AlphaFoldDB" id="A0A3A4AXL8"/>
<dbReference type="GO" id="GO:0008703">
    <property type="term" value="F:5-amino-6-(5-phosphoribosylamino)uracil reductase activity"/>
    <property type="evidence" value="ECO:0007669"/>
    <property type="project" value="InterPro"/>
</dbReference>
<dbReference type="SUPFAM" id="SSF53597">
    <property type="entry name" value="Dihydrofolate reductase-like"/>
    <property type="match status" value="1"/>
</dbReference>
<dbReference type="GO" id="GO:0009231">
    <property type="term" value="P:riboflavin biosynthetic process"/>
    <property type="evidence" value="ECO:0007669"/>
    <property type="project" value="InterPro"/>
</dbReference>
<protein>
    <submittedName>
        <fullName evidence="2">Dihydrofolate reductase</fullName>
    </submittedName>
</protein>
<organism evidence="2 3">
    <name type="scientific">Bailinhaonella thermotolerans</name>
    <dbReference type="NCBI Taxonomy" id="1070861"/>
    <lineage>
        <taxon>Bacteria</taxon>
        <taxon>Bacillati</taxon>
        <taxon>Actinomycetota</taxon>
        <taxon>Actinomycetes</taxon>
        <taxon>Streptosporangiales</taxon>
        <taxon>Streptosporangiaceae</taxon>
        <taxon>Bailinhaonella</taxon>
    </lineage>
</organism>
<dbReference type="RefSeq" id="WP_119930018.1">
    <property type="nucleotide sequence ID" value="NZ_QZEY01000016.1"/>
</dbReference>
<dbReference type="EMBL" id="QZEY01000016">
    <property type="protein sequence ID" value="RJL24162.1"/>
    <property type="molecule type" value="Genomic_DNA"/>
</dbReference>
<evidence type="ECO:0000313" key="3">
    <source>
        <dbReference type="Proteomes" id="UP000265768"/>
    </source>
</evidence>
<evidence type="ECO:0000313" key="2">
    <source>
        <dbReference type="EMBL" id="RJL24162.1"/>
    </source>
</evidence>
<gene>
    <name evidence="2" type="ORF">D5H75_30435</name>
</gene>
<dbReference type="PANTHER" id="PTHR38011:SF11">
    <property type="entry name" value="2,5-DIAMINO-6-RIBOSYLAMINO-4(3H)-PYRIMIDINONE 5'-PHOSPHATE REDUCTASE"/>
    <property type="match status" value="1"/>
</dbReference>
<dbReference type="InterPro" id="IPR024072">
    <property type="entry name" value="DHFR-like_dom_sf"/>
</dbReference>
<comment type="caution">
    <text evidence="2">The sequence shown here is derived from an EMBL/GenBank/DDBJ whole genome shotgun (WGS) entry which is preliminary data.</text>
</comment>
<dbReference type="OrthoDB" id="195113at2"/>
<dbReference type="Gene3D" id="3.40.430.10">
    <property type="entry name" value="Dihydrofolate Reductase, subunit A"/>
    <property type="match status" value="1"/>
</dbReference>
<keyword evidence="3" id="KW-1185">Reference proteome</keyword>
<evidence type="ECO:0000259" key="1">
    <source>
        <dbReference type="Pfam" id="PF01872"/>
    </source>
</evidence>
<feature type="domain" description="Bacterial bifunctional deaminase-reductase C-terminal" evidence="1">
    <location>
        <begin position="7"/>
        <end position="170"/>
    </location>
</feature>
<accession>A0A3A4AXL8</accession>
<name>A0A3A4AXL8_9ACTN</name>
<dbReference type="Proteomes" id="UP000265768">
    <property type="component" value="Unassembled WGS sequence"/>
</dbReference>
<dbReference type="Pfam" id="PF01872">
    <property type="entry name" value="RibD_C"/>
    <property type="match status" value="1"/>
</dbReference>
<dbReference type="InterPro" id="IPR050765">
    <property type="entry name" value="Riboflavin_Biosynth_HTPR"/>
</dbReference>
<reference evidence="2 3" key="1">
    <citation type="submission" date="2018-09" db="EMBL/GenBank/DDBJ databases">
        <title>YIM 75507 draft genome.</title>
        <authorList>
            <person name="Tang S."/>
            <person name="Feng Y."/>
        </authorList>
    </citation>
    <scope>NUCLEOTIDE SEQUENCE [LARGE SCALE GENOMIC DNA]</scope>
    <source>
        <strain evidence="2 3">YIM 75507</strain>
    </source>
</reference>
<sequence length="179" mass="18710">MEQGFAVSVFVGTSLDGFIAREAGDLGWLVSRGDAAGGDMGYGAFLAGVDTVVMGRATYEKVRSFGEAGWPYDGKRVAVLSSRLAPGEDPRVTVYADFDSMVAGLAAAGAESVYADGGQVVRAFLRAGMVQDMVITTVPVLIGQGIPLFGPVGRDVPLIHRSTEVMGGGLVQSRYSVER</sequence>
<dbReference type="InterPro" id="IPR002734">
    <property type="entry name" value="RibDG_C"/>
</dbReference>
<proteinExistence type="predicted"/>
<dbReference type="PANTHER" id="PTHR38011">
    <property type="entry name" value="DIHYDROFOLATE REDUCTASE FAMILY PROTEIN (AFU_ORTHOLOGUE AFUA_8G06820)"/>
    <property type="match status" value="1"/>
</dbReference>